<dbReference type="InterPro" id="IPR036086">
    <property type="entry name" value="ParB/Sulfiredoxin_sf"/>
</dbReference>
<evidence type="ECO:0000313" key="2">
    <source>
        <dbReference type="EMBL" id="TYT62009.1"/>
    </source>
</evidence>
<comment type="caution">
    <text evidence="2">The sequence shown here is derived from an EMBL/GenBank/DDBJ whole genome shotgun (WGS) entry which is preliminary data.</text>
</comment>
<evidence type="ECO:0008006" key="4">
    <source>
        <dbReference type="Google" id="ProtNLM"/>
    </source>
</evidence>
<reference evidence="2 3" key="1">
    <citation type="submission" date="2019-08" db="EMBL/GenBank/DDBJ databases">
        <title>Archaea genome.</title>
        <authorList>
            <person name="Kajale S."/>
            <person name="Shouche Y."/>
            <person name="Deshpande N."/>
            <person name="Sharma A."/>
        </authorList>
    </citation>
    <scope>NUCLEOTIDE SEQUENCE [LARGE SCALE GENOMIC DNA]</scope>
    <source>
        <strain evidence="2 3">ESP3B_9</strain>
    </source>
</reference>
<dbReference type="RefSeq" id="WP_149081570.1">
    <property type="nucleotide sequence ID" value="NZ_VTAW01000012.1"/>
</dbReference>
<evidence type="ECO:0000313" key="3">
    <source>
        <dbReference type="Proteomes" id="UP000324104"/>
    </source>
</evidence>
<proteinExistence type="predicted"/>
<keyword evidence="3" id="KW-1185">Reference proteome</keyword>
<dbReference type="EMBL" id="VTAW01000012">
    <property type="protein sequence ID" value="TYT62009.1"/>
    <property type="molecule type" value="Genomic_DNA"/>
</dbReference>
<organism evidence="2 3">
    <name type="scientific">Natrialba swarupiae</name>
    <dbReference type="NCBI Taxonomy" id="2448032"/>
    <lineage>
        <taxon>Archaea</taxon>
        <taxon>Methanobacteriati</taxon>
        <taxon>Methanobacteriota</taxon>
        <taxon>Stenosarchaea group</taxon>
        <taxon>Halobacteria</taxon>
        <taxon>Halobacteriales</taxon>
        <taxon>Natrialbaceae</taxon>
        <taxon>Natrialba</taxon>
    </lineage>
</organism>
<feature type="region of interest" description="Disordered" evidence="1">
    <location>
        <begin position="157"/>
        <end position="177"/>
    </location>
</feature>
<protein>
    <recommendedName>
        <fullName evidence="4">ParB/Sulfiredoxin domain-containing protein</fullName>
    </recommendedName>
</protein>
<evidence type="ECO:0000256" key="1">
    <source>
        <dbReference type="SAM" id="MobiDB-lite"/>
    </source>
</evidence>
<dbReference type="Proteomes" id="UP000324104">
    <property type="component" value="Unassembled WGS sequence"/>
</dbReference>
<dbReference type="AlphaFoldDB" id="A0A5D5AJT2"/>
<dbReference type="SUPFAM" id="SSF110849">
    <property type="entry name" value="ParB/Sulfiredoxin"/>
    <property type="match status" value="1"/>
</dbReference>
<gene>
    <name evidence="2" type="ORF">FYC77_11090</name>
</gene>
<name>A0A5D5AJT2_9EURY</name>
<sequence length="177" mass="20959">MSEVLDGDWDRQFISFDDWKTYNAFDRRFSDGYKWAETAFYAQKMAAIEAGEAKWGCTSVDDFEQRLHSIDQLYENIRSHGYKTQRQLQKNRDDDPIRRSIHDYWPPELTEITINVGRDGQLLLHDGRHRFIIASLLGLESIPARVKARHDNWQQRRDTVFAEPSNSTDRYRHPDLP</sequence>
<accession>A0A5D5AJT2</accession>